<feature type="domain" description="L,D-TPase catalytic" evidence="9">
    <location>
        <begin position="224"/>
        <end position="356"/>
    </location>
</feature>
<dbReference type="GO" id="GO:0071555">
    <property type="term" value="P:cell wall organization"/>
    <property type="evidence" value="ECO:0007669"/>
    <property type="project" value="UniProtKB-UniRule"/>
</dbReference>
<dbReference type="Proteomes" id="UP000596827">
    <property type="component" value="Unassembled WGS sequence"/>
</dbReference>
<keyword evidence="4 7" id="KW-0133">Cell shape</keyword>
<keyword evidence="3" id="KW-0808">Transferase</keyword>
<evidence type="ECO:0000256" key="2">
    <source>
        <dbReference type="ARBA" id="ARBA00005992"/>
    </source>
</evidence>
<proteinExistence type="inferred from homology"/>
<name>A0A923MAE4_9BURK</name>
<dbReference type="GO" id="GO:0008360">
    <property type="term" value="P:regulation of cell shape"/>
    <property type="evidence" value="ECO:0007669"/>
    <property type="project" value="UniProtKB-UniRule"/>
</dbReference>
<comment type="similarity">
    <text evidence="2">Belongs to the YkuD family.</text>
</comment>
<sequence length="357" mass="37702">MRHHAMILRALALVMPLSLAAVAPPAHAASQKSKSHATTAKNSAAAATAVVPAPFPADAMQHIQQLNGTAAPGELAPGAKGPDVIRAQVMLDRAWFSVGEIDGNFGSNMKKALAAFQAANNLPATGKVDAATWQALGQQAPAFATYVLTEKDVAGPYVTIPKDDPEAQSRMQSLGYESLEEAVSERFHMSPKLFTALNKGRPMQAGQAVVVTDVGRAASMSKAASLRISKSEQMLYVLGADGRVMGAMPITIGGREFELPEGTLQVTAQAPNPDFSYDPALLRHPKTDKKVKLPPGPNSPVGVMWLALSKEHTGIHGTAEPSQMSRAESSGCVRLTNWDVVRLSSVANKGMNVEVRA</sequence>
<dbReference type="PANTHER" id="PTHR30582">
    <property type="entry name" value="L,D-TRANSPEPTIDASE"/>
    <property type="match status" value="1"/>
</dbReference>
<dbReference type="SUPFAM" id="SSF141523">
    <property type="entry name" value="L,D-transpeptidase catalytic domain-like"/>
    <property type="match status" value="1"/>
</dbReference>
<keyword evidence="11" id="KW-1185">Reference proteome</keyword>
<dbReference type="Pfam" id="PF01471">
    <property type="entry name" value="PG_binding_1"/>
    <property type="match status" value="1"/>
</dbReference>
<feature type="chain" id="PRO_5037149650" evidence="8">
    <location>
        <begin position="29"/>
        <end position="357"/>
    </location>
</feature>
<dbReference type="GO" id="GO:0016740">
    <property type="term" value="F:transferase activity"/>
    <property type="evidence" value="ECO:0007669"/>
    <property type="project" value="UniProtKB-KW"/>
</dbReference>
<feature type="active site" description="Proton donor/acceptor" evidence="7">
    <location>
        <position position="316"/>
    </location>
</feature>
<evidence type="ECO:0000313" key="11">
    <source>
        <dbReference type="Proteomes" id="UP000596827"/>
    </source>
</evidence>
<evidence type="ECO:0000256" key="1">
    <source>
        <dbReference type="ARBA" id="ARBA00004752"/>
    </source>
</evidence>
<evidence type="ECO:0000256" key="6">
    <source>
        <dbReference type="ARBA" id="ARBA00023316"/>
    </source>
</evidence>
<dbReference type="GO" id="GO:0005576">
    <property type="term" value="C:extracellular region"/>
    <property type="evidence" value="ECO:0007669"/>
    <property type="project" value="TreeGrafter"/>
</dbReference>
<dbReference type="AlphaFoldDB" id="A0A923MAE4"/>
<comment type="pathway">
    <text evidence="1 7">Cell wall biogenesis; peptidoglycan biosynthesis.</text>
</comment>
<dbReference type="Gene3D" id="2.40.440.10">
    <property type="entry name" value="L,D-transpeptidase catalytic domain-like"/>
    <property type="match status" value="1"/>
</dbReference>
<evidence type="ECO:0000256" key="4">
    <source>
        <dbReference type="ARBA" id="ARBA00022960"/>
    </source>
</evidence>
<dbReference type="PANTHER" id="PTHR30582:SF30">
    <property type="entry name" value="BLR4375 PROTEIN"/>
    <property type="match status" value="1"/>
</dbReference>
<evidence type="ECO:0000256" key="3">
    <source>
        <dbReference type="ARBA" id="ARBA00022679"/>
    </source>
</evidence>
<dbReference type="CDD" id="cd16913">
    <property type="entry name" value="YkuD_like"/>
    <property type="match status" value="1"/>
</dbReference>
<evidence type="ECO:0000256" key="8">
    <source>
        <dbReference type="SAM" id="SignalP"/>
    </source>
</evidence>
<evidence type="ECO:0000259" key="9">
    <source>
        <dbReference type="PROSITE" id="PS52029"/>
    </source>
</evidence>
<dbReference type="InterPro" id="IPR038063">
    <property type="entry name" value="Transpep_catalytic_dom"/>
</dbReference>
<gene>
    <name evidence="10" type="ORF">H8R02_14695</name>
</gene>
<keyword evidence="6 7" id="KW-0961">Cell wall biogenesis/degradation</keyword>
<feature type="active site" description="Nucleophile" evidence="7">
    <location>
        <position position="332"/>
    </location>
</feature>
<dbReference type="SUPFAM" id="SSF47090">
    <property type="entry name" value="PGBD-like"/>
    <property type="match status" value="1"/>
</dbReference>
<keyword evidence="5 7" id="KW-0573">Peptidoglycan synthesis</keyword>
<evidence type="ECO:0000256" key="5">
    <source>
        <dbReference type="ARBA" id="ARBA00022984"/>
    </source>
</evidence>
<dbReference type="InterPro" id="IPR036365">
    <property type="entry name" value="PGBD-like_sf"/>
</dbReference>
<dbReference type="InterPro" id="IPR002477">
    <property type="entry name" value="Peptidoglycan-bd-like"/>
</dbReference>
<evidence type="ECO:0000256" key="7">
    <source>
        <dbReference type="PROSITE-ProRule" id="PRU01373"/>
    </source>
</evidence>
<dbReference type="InterPro" id="IPR036366">
    <property type="entry name" value="PGBDSf"/>
</dbReference>
<dbReference type="InterPro" id="IPR005490">
    <property type="entry name" value="LD_TPept_cat_dom"/>
</dbReference>
<dbReference type="GO" id="GO:0018104">
    <property type="term" value="P:peptidoglycan-protein cross-linking"/>
    <property type="evidence" value="ECO:0007669"/>
    <property type="project" value="TreeGrafter"/>
</dbReference>
<accession>A0A923MAE4</accession>
<reference evidence="10" key="1">
    <citation type="submission" date="2020-08" db="EMBL/GenBank/DDBJ databases">
        <title>Ramlibacter sp. GTP1 16S ribosomal RNA gene genome sequencing and assembly.</title>
        <authorList>
            <person name="Kang M."/>
        </authorList>
    </citation>
    <scope>NUCLEOTIDE SEQUENCE</scope>
    <source>
        <strain evidence="10">GTP1</strain>
    </source>
</reference>
<comment type="caution">
    <text evidence="10">The sequence shown here is derived from an EMBL/GenBank/DDBJ whole genome shotgun (WGS) entry which is preliminary data.</text>
</comment>
<dbReference type="EMBL" id="JACORU010000005">
    <property type="protein sequence ID" value="MBC5765714.1"/>
    <property type="molecule type" value="Genomic_DNA"/>
</dbReference>
<keyword evidence="8" id="KW-0732">Signal</keyword>
<dbReference type="Pfam" id="PF03734">
    <property type="entry name" value="YkuD"/>
    <property type="match status" value="1"/>
</dbReference>
<protein>
    <submittedName>
        <fullName evidence="10">Murein L,D-transpeptidase</fullName>
    </submittedName>
</protein>
<dbReference type="Gene3D" id="1.10.101.10">
    <property type="entry name" value="PGBD-like superfamily/PGBD"/>
    <property type="match status" value="1"/>
</dbReference>
<organism evidence="10 11">
    <name type="scientific">Ramlibacter albus</name>
    <dbReference type="NCBI Taxonomy" id="2079448"/>
    <lineage>
        <taxon>Bacteria</taxon>
        <taxon>Pseudomonadati</taxon>
        <taxon>Pseudomonadota</taxon>
        <taxon>Betaproteobacteria</taxon>
        <taxon>Burkholderiales</taxon>
        <taxon>Comamonadaceae</taxon>
        <taxon>Ramlibacter</taxon>
    </lineage>
</organism>
<feature type="signal peptide" evidence="8">
    <location>
        <begin position="1"/>
        <end position="28"/>
    </location>
</feature>
<evidence type="ECO:0000313" key="10">
    <source>
        <dbReference type="EMBL" id="MBC5765714.1"/>
    </source>
</evidence>
<dbReference type="InterPro" id="IPR050979">
    <property type="entry name" value="LD-transpeptidase"/>
</dbReference>
<dbReference type="GO" id="GO:0071972">
    <property type="term" value="F:peptidoglycan L,D-transpeptidase activity"/>
    <property type="evidence" value="ECO:0007669"/>
    <property type="project" value="TreeGrafter"/>
</dbReference>
<dbReference type="RefSeq" id="WP_187082191.1">
    <property type="nucleotide sequence ID" value="NZ_JACORU010000005.1"/>
</dbReference>
<dbReference type="PROSITE" id="PS52029">
    <property type="entry name" value="LD_TPASE"/>
    <property type="match status" value="1"/>
</dbReference>